<protein>
    <submittedName>
        <fullName evidence="2">Reelin</fullName>
    </submittedName>
</protein>
<organism evidence="2 3">
    <name type="scientific">Triplophysa rosa</name>
    <name type="common">Cave loach</name>
    <dbReference type="NCBI Taxonomy" id="992332"/>
    <lineage>
        <taxon>Eukaryota</taxon>
        <taxon>Metazoa</taxon>
        <taxon>Chordata</taxon>
        <taxon>Craniata</taxon>
        <taxon>Vertebrata</taxon>
        <taxon>Euteleostomi</taxon>
        <taxon>Actinopterygii</taxon>
        <taxon>Neopterygii</taxon>
        <taxon>Teleostei</taxon>
        <taxon>Ostariophysi</taxon>
        <taxon>Cypriniformes</taxon>
        <taxon>Nemacheilidae</taxon>
        <taxon>Triplophysa</taxon>
    </lineage>
</organism>
<proteinExistence type="predicted"/>
<name>A0A9W7TT22_TRIRA</name>
<gene>
    <name evidence="2" type="ORF">IRJ41_004252</name>
</gene>
<dbReference type="Gene3D" id="2.60.40.4060">
    <property type="entry name" value="Reeler domain"/>
    <property type="match status" value="1"/>
</dbReference>
<keyword evidence="1" id="KW-0732">Signal</keyword>
<accession>A0A9W7TT22</accession>
<feature type="signal peptide" evidence="1">
    <location>
        <begin position="1"/>
        <end position="21"/>
    </location>
</feature>
<keyword evidence="3" id="KW-1185">Reference proteome</keyword>
<comment type="caution">
    <text evidence="2">The sequence shown here is derived from an EMBL/GenBank/DDBJ whole genome shotgun (WGS) entry which is preliminary data.</text>
</comment>
<dbReference type="InterPro" id="IPR042307">
    <property type="entry name" value="Reeler_sf"/>
</dbReference>
<dbReference type="AlphaFoldDB" id="A0A9W7TT22"/>
<evidence type="ECO:0000313" key="3">
    <source>
        <dbReference type="Proteomes" id="UP001059041"/>
    </source>
</evidence>
<sequence length="219" mass="23465">MRADMLWAAALACALLAVVSGGGTDSGGIPTSFYPRFNPFFFLCTHHGEPEGPAGAEGGGEVLLTFQINGNPSAYIPGQEYQVTISTSTYFDGLLVTGLYTSTTVQSSAIPASSAFGFVLSLVHLVLSLDHLVLSLDHLVLSLDHLVLSLDHLVLSLDHLVLSLDHLVLSLDHLVLDHLVLSLDHLVLSLDHLVLSLDHLVLTLDHLVRSLDHLVLSLV</sequence>
<evidence type="ECO:0000313" key="2">
    <source>
        <dbReference type="EMBL" id="KAI7802226.1"/>
    </source>
</evidence>
<evidence type="ECO:0000256" key="1">
    <source>
        <dbReference type="SAM" id="SignalP"/>
    </source>
</evidence>
<reference evidence="2" key="1">
    <citation type="submission" date="2021-02" db="EMBL/GenBank/DDBJ databases">
        <title>Comparative genomics reveals that relaxation of natural selection precedes convergent phenotypic evolution of cavefish.</title>
        <authorList>
            <person name="Peng Z."/>
        </authorList>
    </citation>
    <scope>NUCLEOTIDE SEQUENCE</scope>
    <source>
        <tissue evidence="2">Muscle</tissue>
    </source>
</reference>
<feature type="chain" id="PRO_5040990334" evidence="1">
    <location>
        <begin position="22"/>
        <end position="219"/>
    </location>
</feature>
<dbReference type="Proteomes" id="UP001059041">
    <property type="component" value="Linkage Group LG12"/>
</dbReference>
<dbReference type="EMBL" id="JAFHDT010000012">
    <property type="protein sequence ID" value="KAI7802226.1"/>
    <property type="molecule type" value="Genomic_DNA"/>
</dbReference>